<dbReference type="GO" id="GO:0016920">
    <property type="term" value="F:pyroglutamyl-peptidase activity"/>
    <property type="evidence" value="ECO:0007669"/>
    <property type="project" value="UniProtKB-UniRule"/>
</dbReference>
<feature type="active site" evidence="9 10">
    <location>
        <position position="80"/>
    </location>
</feature>
<dbReference type="HAMAP" id="MF_00417">
    <property type="entry name" value="Pyrrolid_peptidase"/>
    <property type="match status" value="1"/>
</dbReference>
<dbReference type="Pfam" id="PF01470">
    <property type="entry name" value="Peptidase_C15"/>
    <property type="match status" value="1"/>
</dbReference>
<dbReference type="InterPro" id="IPR033693">
    <property type="entry name" value="PGPEP1_Glu_AS"/>
</dbReference>
<sequence length="214" mass="22127">MPRVLLTGFEPFGGEPTNPSWRAVRAAAAEPPPGFEMFAVELPCVYGGSLTALRAAVADTRPEIVVCVGQAGGRPDVTVERVAINVDDARIPDVSGAEPVDEAIVPGGPAAYFSTLPVKACVAAVRAAGLPASVSNTAGTFVCNHVFYGLAHLLATELPGVRGGFVHVPYAPEQVTDRALPSLPVGSVARALREIAVTAARIRTDLRVAEGATH</sequence>
<dbReference type="PROSITE" id="PS01334">
    <property type="entry name" value="PYRASE_CYS"/>
    <property type="match status" value="1"/>
</dbReference>
<dbReference type="Gene3D" id="3.40.630.20">
    <property type="entry name" value="Peptidase C15, pyroglutamyl peptidase I-like"/>
    <property type="match status" value="1"/>
</dbReference>
<dbReference type="PIRSF" id="PIRSF015592">
    <property type="entry name" value="Prld-crbxl_pptds"/>
    <property type="match status" value="1"/>
</dbReference>
<dbReference type="InterPro" id="IPR016125">
    <property type="entry name" value="Peptidase_C15-like"/>
</dbReference>
<dbReference type="InterPro" id="IPR036440">
    <property type="entry name" value="Peptidase_C15-like_sf"/>
</dbReference>
<gene>
    <name evidence="9" type="primary">pcp</name>
    <name evidence="12" type="ORF">SNA_29620</name>
</gene>
<protein>
    <recommendedName>
        <fullName evidence="9">Pyrrolidone-carboxylate peptidase</fullName>
        <ecNumber evidence="9">3.4.19.3</ecNumber>
    </recommendedName>
    <alternativeName>
        <fullName evidence="9">5-oxoprolyl-peptidase</fullName>
    </alternativeName>
    <alternativeName>
        <fullName evidence="9">Pyroglutamyl-peptidase I</fullName>
        <shortName evidence="9">PGP-I</shortName>
        <shortName evidence="9">Pyrase</shortName>
    </alternativeName>
</protein>
<comment type="function">
    <text evidence="2 9">Removes 5-oxoproline from various penultimate amino acid residues except L-proline.</text>
</comment>
<evidence type="ECO:0000256" key="2">
    <source>
        <dbReference type="ARBA" id="ARBA00002280"/>
    </source>
</evidence>
<keyword evidence="8 9" id="KW-0788">Thiol protease</keyword>
<dbReference type="Proteomes" id="UP000032458">
    <property type="component" value="Unassembled WGS sequence"/>
</dbReference>
<dbReference type="EC" id="3.4.19.3" evidence="9"/>
<keyword evidence="6 9" id="KW-0645">Protease</keyword>
<evidence type="ECO:0000256" key="9">
    <source>
        <dbReference type="HAMAP-Rule" id="MF_00417"/>
    </source>
</evidence>
<dbReference type="NCBIfam" id="NF009676">
    <property type="entry name" value="PRK13197.1"/>
    <property type="match status" value="1"/>
</dbReference>
<dbReference type="CDD" id="cd00501">
    <property type="entry name" value="Peptidase_C15"/>
    <property type="match status" value="1"/>
</dbReference>
<evidence type="ECO:0000256" key="11">
    <source>
        <dbReference type="PROSITE-ProRule" id="PRU10077"/>
    </source>
</evidence>
<dbReference type="PANTHER" id="PTHR23402">
    <property type="entry name" value="PROTEASE FAMILY C15 PYROGLUTAMYL-PEPTIDASE I-RELATED"/>
    <property type="match status" value="1"/>
</dbReference>
<dbReference type="InterPro" id="IPR029762">
    <property type="entry name" value="PGP-I_bact-type"/>
</dbReference>
<evidence type="ECO:0000256" key="5">
    <source>
        <dbReference type="ARBA" id="ARBA00022490"/>
    </source>
</evidence>
<organism evidence="12 13">
    <name type="scientific">Streptomyces natalensis ATCC 27448</name>
    <dbReference type="NCBI Taxonomy" id="1240678"/>
    <lineage>
        <taxon>Bacteria</taxon>
        <taxon>Bacillati</taxon>
        <taxon>Actinomycetota</taxon>
        <taxon>Actinomycetes</taxon>
        <taxon>Kitasatosporales</taxon>
        <taxon>Streptomycetaceae</taxon>
        <taxon>Streptomyces</taxon>
    </lineage>
</organism>
<evidence type="ECO:0000256" key="7">
    <source>
        <dbReference type="ARBA" id="ARBA00022801"/>
    </source>
</evidence>
<feature type="active site" evidence="9">
    <location>
        <position position="167"/>
    </location>
</feature>
<dbReference type="PANTHER" id="PTHR23402:SF1">
    <property type="entry name" value="PYROGLUTAMYL-PEPTIDASE I"/>
    <property type="match status" value="1"/>
</dbReference>
<dbReference type="SUPFAM" id="SSF53182">
    <property type="entry name" value="Pyrrolidone carboxyl peptidase (pyroglutamate aminopeptidase)"/>
    <property type="match status" value="1"/>
</dbReference>
<comment type="similarity">
    <text evidence="4 9">Belongs to the peptidase C15 family.</text>
</comment>
<proteinExistence type="inferred from homology"/>
<dbReference type="InterPro" id="IPR000816">
    <property type="entry name" value="Peptidase_C15"/>
</dbReference>
<evidence type="ECO:0000256" key="10">
    <source>
        <dbReference type="PROSITE-ProRule" id="PRU10076"/>
    </source>
</evidence>
<reference evidence="12 13" key="1">
    <citation type="submission" date="2014-09" db="EMBL/GenBank/DDBJ databases">
        <title>Draft genome sequence of Streptomyces natalensis ATCC 27448, producer of the antifungal pimaricin.</title>
        <authorList>
            <person name="Mendes M.V."/>
            <person name="Beites T."/>
            <person name="Pires S."/>
            <person name="Santos C.L."/>
            <person name="Moradas-Ferreira P."/>
        </authorList>
    </citation>
    <scope>NUCLEOTIDE SEQUENCE [LARGE SCALE GENOMIC DNA]</scope>
    <source>
        <strain evidence="12 13">ATCC 27448</strain>
    </source>
</reference>
<keyword evidence="5 9" id="KW-0963">Cytoplasm</keyword>
<feature type="active site" evidence="9 11">
    <location>
        <position position="143"/>
    </location>
</feature>
<evidence type="ECO:0000256" key="1">
    <source>
        <dbReference type="ARBA" id="ARBA00001770"/>
    </source>
</evidence>
<evidence type="ECO:0000313" key="12">
    <source>
        <dbReference type="EMBL" id="KIZ15012.1"/>
    </source>
</evidence>
<evidence type="ECO:0000256" key="4">
    <source>
        <dbReference type="ARBA" id="ARBA00006641"/>
    </source>
</evidence>
<dbReference type="FunFam" id="3.40.630.20:FF:000001">
    <property type="entry name" value="Pyrrolidone-carboxylate peptidase"/>
    <property type="match status" value="1"/>
</dbReference>
<comment type="catalytic activity">
    <reaction evidence="1 9 10">
        <text>Release of an N-terminal pyroglutamyl group from a polypeptide, the second amino acid generally not being Pro.</text>
        <dbReference type="EC" id="3.4.19.3"/>
    </reaction>
</comment>
<dbReference type="InterPro" id="IPR033694">
    <property type="entry name" value="PGPEP1_Cys_AS"/>
</dbReference>
<evidence type="ECO:0000256" key="8">
    <source>
        <dbReference type="ARBA" id="ARBA00022807"/>
    </source>
</evidence>
<dbReference type="RefSeq" id="WP_030066461.1">
    <property type="nucleotide sequence ID" value="NZ_JRKI01000036.1"/>
</dbReference>
<dbReference type="PATRIC" id="fig|1240678.4.peg.6338"/>
<comment type="subunit">
    <text evidence="9">Homotetramer.</text>
</comment>
<comment type="subcellular location">
    <subcellularLocation>
        <location evidence="3 9">Cytoplasm</location>
    </subcellularLocation>
</comment>
<evidence type="ECO:0000313" key="13">
    <source>
        <dbReference type="Proteomes" id="UP000032458"/>
    </source>
</evidence>
<dbReference type="NCBIfam" id="TIGR00504">
    <property type="entry name" value="pyro_pdase"/>
    <property type="match status" value="1"/>
</dbReference>
<evidence type="ECO:0000256" key="6">
    <source>
        <dbReference type="ARBA" id="ARBA00022670"/>
    </source>
</evidence>
<comment type="caution">
    <text evidence="12">The sequence shown here is derived from an EMBL/GenBank/DDBJ whole genome shotgun (WGS) entry which is preliminary data.</text>
</comment>
<dbReference type="GO" id="GO:0006508">
    <property type="term" value="P:proteolysis"/>
    <property type="evidence" value="ECO:0007669"/>
    <property type="project" value="UniProtKB-KW"/>
</dbReference>
<dbReference type="GO" id="GO:0005829">
    <property type="term" value="C:cytosol"/>
    <property type="evidence" value="ECO:0007669"/>
    <property type="project" value="InterPro"/>
</dbReference>
<evidence type="ECO:0000256" key="3">
    <source>
        <dbReference type="ARBA" id="ARBA00004496"/>
    </source>
</evidence>
<name>A0A0D7CHW3_9ACTN</name>
<dbReference type="PRINTS" id="PR00706">
    <property type="entry name" value="PYROGLUPTASE"/>
</dbReference>
<dbReference type="PROSITE" id="PS01333">
    <property type="entry name" value="PYRASE_GLU"/>
    <property type="match status" value="1"/>
</dbReference>
<dbReference type="AlphaFoldDB" id="A0A0D7CHW3"/>
<dbReference type="EMBL" id="JRKI01000036">
    <property type="protein sequence ID" value="KIZ15012.1"/>
    <property type="molecule type" value="Genomic_DNA"/>
</dbReference>
<accession>A0A0D7CHW3</accession>
<keyword evidence="7 9" id="KW-0378">Hydrolase</keyword>
<keyword evidence="13" id="KW-1185">Reference proteome</keyword>